<name>A0A5B0NRE4_PUCGR</name>
<protein>
    <submittedName>
        <fullName evidence="2">Uncharacterized protein</fullName>
    </submittedName>
</protein>
<gene>
    <name evidence="2" type="ORF">PGTUg99_012853</name>
</gene>
<accession>A0A5B0NRE4</accession>
<evidence type="ECO:0000256" key="1">
    <source>
        <dbReference type="SAM" id="MobiDB-lite"/>
    </source>
</evidence>
<evidence type="ECO:0000313" key="2">
    <source>
        <dbReference type="EMBL" id="KAA1091801.1"/>
    </source>
</evidence>
<evidence type="ECO:0000313" key="3">
    <source>
        <dbReference type="Proteomes" id="UP000325313"/>
    </source>
</evidence>
<reference evidence="2 3" key="1">
    <citation type="submission" date="2019-05" db="EMBL/GenBank/DDBJ databases">
        <title>Emergence of the Ug99 lineage of the wheat stem rust pathogen through somatic hybridization.</title>
        <authorList>
            <person name="Li F."/>
            <person name="Upadhyaya N.M."/>
            <person name="Sperschneider J."/>
            <person name="Matny O."/>
            <person name="Nguyen-Phuc H."/>
            <person name="Mago R."/>
            <person name="Raley C."/>
            <person name="Miller M.E."/>
            <person name="Silverstein K.A.T."/>
            <person name="Henningsen E."/>
            <person name="Hirsch C.D."/>
            <person name="Visser B."/>
            <person name="Pretorius Z.A."/>
            <person name="Steffenson B.J."/>
            <person name="Schwessinger B."/>
            <person name="Dodds P.N."/>
            <person name="Figueroa M."/>
        </authorList>
    </citation>
    <scope>NUCLEOTIDE SEQUENCE [LARGE SCALE GENOMIC DNA]</scope>
    <source>
        <strain evidence="2 3">Ug99</strain>
    </source>
</reference>
<organism evidence="2 3">
    <name type="scientific">Puccinia graminis f. sp. tritici</name>
    <dbReference type="NCBI Taxonomy" id="56615"/>
    <lineage>
        <taxon>Eukaryota</taxon>
        <taxon>Fungi</taxon>
        <taxon>Dikarya</taxon>
        <taxon>Basidiomycota</taxon>
        <taxon>Pucciniomycotina</taxon>
        <taxon>Pucciniomycetes</taxon>
        <taxon>Pucciniales</taxon>
        <taxon>Pucciniaceae</taxon>
        <taxon>Puccinia</taxon>
    </lineage>
</organism>
<dbReference type="AlphaFoldDB" id="A0A5B0NRE4"/>
<feature type="region of interest" description="Disordered" evidence="1">
    <location>
        <begin position="66"/>
        <end position="143"/>
    </location>
</feature>
<dbReference type="EMBL" id="VDEP01000382">
    <property type="protein sequence ID" value="KAA1091801.1"/>
    <property type="molecule type" value="Genomic_DNA"/>
</dbReference>
<comment type="caution">
    <text evidence="2">The sequence shown here is derived from an EMBL/GenBank/DDBJ whole genome shotgun (WGS) entry which is preliminary data.</text>
</comment>
<dbReference type="Proteomes" id="UP000325313">
    <property type="component" value="Unassembled WGS sequence"/>
</dbReference>
<proteinExistence type="predicted"/>
<sequence>MKIPHESCNIPDHHHDHLTVFNGPIPIPSSSHSSMFSKATTPASILFLDKTRGFSKRAIAPLLSFKRVGSPDKSTSREGPISPNNKHSHKISCPDSKQDQCSTSVVNKPVTGCFEQRQPTGPKNVIKLPENERPSMEPPQSAL</sequence>